<dbReference type="EMBL" id="NEVK01000008">
    <property type="protein sequence ID" value="OZI16262.1"/>
    <property type="molecule type" value="Genomic_DNA"/>
</dbReference>
<name>A0A261QV47_9BORD</name>
<keyword evidence="5 8" id="KW-0067">ATP-binding</keyword>
<keyword evidence="6" id="KW-0029">Amino-acid transport</keyword>
<dbReference type="Pfam" id="PF00005">
    <property type="entry name" value="ABC_tran"/>
    <property type="match status" value="1"/>
</dbReference>
<dbReference type="GO" id="GO:0016887">
    <property type="term" value="F:ATP hydrolysis activity"/>
    <property type="evidence" value="ECO:0007669"/>
    <property type="project" value="InterPro"/>
</dbReference>
<evidence type="ECO:0000256" key="1">
    <source>
        <dbReference type="ARBA" id="ARBA00005417"/>
    </source>
</evidence>
<keyword evidence="4" id="KW-0547">Nucleotide-binding</keyword>
<evidence type="ECO:0000256" key="2">
    <source>
        <dbReference type="ARBA" id="ARBA00022448"/>
    </source>
</evidence>
<dbReference type="GO" id="GO:0015807">
    <property type="term" value="P:L-amino acid transport"/>
    <property type="evidence" value="ECO:0007669"/>
    <property type="project" value="TreeGrafter"/>
</dbReference>
<keyword evidence="2" id="KW-0813">Transport</keyword>
<accession>A0A261QV47</accession>
<proteinExistence type="inferred from homology"/>
<keyword evidence="3" id="KW-0472">Membrane</keyword>
<evidence type="ECO:0000256" key="3">
    <source>
        <dbReference type="ARBA" id="ARBA00022475"/>
    </source>
</evidence>
<dbReference type="InterPro" id="IPR052156">
    <property type="entry name" value="BCAA_Transport_ATP-bd_LivF"/>
</dbReference>
<dbReference type="PROSITE" id="PS00211">
    <property type="entry name" value="ABC_TRANSPORTER_1"/>
    <property type="match status" value="1"/>
</dbReference>
<evidence type="ECO:0000313" key="8">
    <source>
        <dbReference type="EMBL" id="OZI16262.1"/>
    </source>
</evidence>
<dbReference type="PANTHER" id="PTHR43820">
    <property type="entry name" value="HIGH-AFFINITY BRANCHED-CHAIN AMINO ACID TRANSPORT ATP-BINDING PROTEIN LIVF"/>
    <property type="match status" value="1"/>
</dbReference>
<evidence type="ECO:0000256" key="4">
    <source>
        <dbReference type="ARBA" id="ARBA00022741"/>
    </source>
</evidence>
<reference evidence="9" key="1">
    <citation type="submission" date="2017-05" db="EMBL/GenBank/DDBJ databases">
        <title>Complete and WGS of Bordetella genogroups.</title>
        <authorList>
            <person name="Spilker T."/>
            <person name="Lipuma J."/>
        </authorList>
    </citation>
    <scope>NUCLEOTIDE SEQUENCE [LARGE SCALE GENOMIC DNA]</scope>
    <source>
        <strain evidence="9">AU18089</strain>
    </source>
</reference>
<evidence type="ECO:0000313" key="9">
    <source>
        <dbReference type="Proteomes" id="UP000216947"/>
    </source>
</evidence>
<evidence type="ECO:0000256" key="6">
    <source>
        <dbReference type="ARBA" id="ARBA00022970"/>
    </source>
</evidence>
<dbReference type="OrthoDB" id="9776369at2"/>
<dbReference type="Proteomes" id="UP000216947">
    <property type="component" value="Unassembled WGS sequence"/>
</dbReference>
<dbReference type="CDD" id="cd03224">
    <property type="entry name" value="ABC_TM1139_LivF_branched"/>
    <property type="match status" value="1"/>
</dbReference>
<dbReference type="RefSeq" id="WP_026641439.1">
    <property type="nucleotide sequence ID" value="NZ_NEVI01000020.1"/>
</dbReference>
<sequence length="231" mass="25064">MLVVDNIHAYYGQSHALRGISLQVQPGQVTSILGRNGAGKTTTVLSIMGYLKPRKGAVTYNGTSLVGMPSHRISRLGLGFVPQERGVFPSLSVEENLTVAARPGRDGKWTCERIYELFPRLKERRNNRGFQLSGGEQQMVSIARALMLNPSVMILDEPSEGLAPMIVDEIVAILHQLKSEGLAVLLVEQNLSAALDVGDIHYVLSKGEICFTGTSDALRGNEEVLGTHLSV</sequence>
<dbReference type="PROSITE" id="PS50893">
    <property type="entry name" value="ABC_TRANSPORTER_2"/>
    <property type="match status" value="1"/>
</dbReference>
<comment type="similarity">
    <text evidence="1">Belongs to the ABC transporter superfamily.</text>
</comment>
<protein>
    <submittedName>
        <fullName evidence="8">ABC transporter ATP-binding protein</fullName>
    </submittedName>
</protein>
<dbReference type="GO" id="GO:0015658">
    <property type="term" value="F:branched-chain amino acid transmembrane transporter activity"/>
    <property type="evidence" value="ECO:0007669"/>
    <property type="project" value="TreeGrafter"/>
</dbReference>
<keyword evidence="3" id="KW-1003">Cell membrane</keyword>
<dbReference type="InterPro" id="IPR003439">
    <property type="entry name" value="ABC_transporter-like_ATP-bd"/>
</dbReference>
<dbReference type="InterPro" id="IPR027417">
    <property type="entry name" value="P-loop_NTPase"/>
</dbReference>
<keyword evidence="9" id="KW-1185">Reference proteome</keyword>
<feature type="domain" description="ABC transporter" evidence="7">
    <location>
        <begin position="2"/>
        <end position="231"/>
    </location>
</feature>
<comment type="caution">
    <text evidence="8">The sequence shown here is derived from an EMBL/GenBank/DDBJ whole genome shotgun (WGS) entry which is preliminary data.</text>
</comment>
<dbReference type="AlphaFoldDB" id="A0A261QV47"/>
<dbReference type="SUPFAM" id="SSF52540">
    <property type="entry name" value="P-loop containing nucleoside triphosphate hydrolases"/>
    <property type="match status" value="1"/>
</dbReference>
<dbReference type="InterPro" id="IPR003593">
    <property type="entry name" value="AAA+_ATPase"/>
</dbReference>
<dbReference type="GO" id="GO:0005524">
    <property type="term" value="F:ATP binding"/>
    <property type="evidence" value="ECO:0007669"/>
    <property type="project" value="UniProtKB-KW"/>
</dbReference>
<dbReference type="SMART" id="SM00382">
    <property type="entry name" value="AAA"/>
    <property type="match status" value="1"/>
</dbReference>
<evidence type="ECO:0000256" key="5">
    <source>
        <dbReference type="ARBA" id="ARBA00022840"/>
    </source>
</evidence>
<evidence type="ECO:0000259" key="7">
    <source>
        <dbReference type="PROSITE" id="PS50893"/>
    </source>
</evidence>
<gene>
    <name evidence="8" type="ORF">CAL19_16345</name>
</gene>
<dbReference type="InterPro" id="IPR017871">
    <property type="entry name" value="ABC_transporter-like_CS"/>
</dbReference>
<organism evidence="8 9">
    <name type="scientific">Bordetella genomosp. 7</name>
    <dbReference type="NCBI Taxonomy" id="1416805"/>
    <lineage>
        <taxon>Bacteria</taxon>
        <taxon>Pseudomonadati</taxon>
        <taxon>Pseudomonadota</taxon>
        <taxon>Betaproteobacteria</taxon>
        <taxon>Burkholderiales</taxon>
        <taxon>Alcaligenaceae</taxon>
        <taxon>Bordetella</taxon>
    </lineage>
</organism>
<dbReference type="PANTHER" id="PTHR43820:SF2">
    <property type="entry name" value="ABC TRANSPORTER ATP-BINDING PROTEIN"/>
    <property type="match status" value="1"/>
</dbReference>
<dbReference type="Gene3D" id="3.40.50.300">
    <property type="entry name" value="P-loop containing nucleotide triphosphate hydrolases"/>
    <property type="match status" value="1"/>
</dbReference>